<feature type="chain" id="PRO_5022149560" description="DUF4198 domain-containing protein" evidence="1">
    <location>
        <begin position="27"/>
        <end position="311"/>
    </location>
</feature>
<gene>
    <name evidence="2" type="ORF">EVA69_05855</name>
</gene>
<sequence>MKFIKRTLIKVSAVALMGLVAAPLYAQLPEHLRDYPLATRGATGESVAPFFNGWIRNEDRSITLIFGFANQNREAVTDIPVGPNNFIEPAKYDGVQPTHFPVYQRRGFVGIQERGAFAITVPAEEADTEVVWTLTSGGQTWSVPGRATSTSYEMSNGERALGSLKPAIRFDMNGPEAANVQGMFAAPMETSVGDSITFTAYVQDRGNRQAYPENKMMLYPLGTEWVLHQGPTGAVPEFSVPLITGRERAQQGGESGTSGNNGWEKVTTQATFPEPGEYVVRLRADNFQAPDSKFDNVCCWSNAYIPVTVTP</sequence>
<accession>A0A520RW97</accession>
<name>A0A520RW97_9GAMM</name>
<dbReference type="EMBL" id="SHAH01000099">
    <property type="protein sequence ID" value="RZO74467.1"/>
    <property type="molecule type" value="Genomic_DNA"/>
</dbReference>
<proteinExistence type="predicted"/>
<feature type="signal peptide" evidence="1">
    <location>
        <begin position="1"/>
        <end position="26"/>
    </location>
</feature>
<evidence type="ECO:0000313" key="3">
    <source>
        <dbReference type="Proteomes" id="UP000320404"/>
    </source>
</evidence>
<evidence type="ECO:0000313" key="2">
    <source>
        <dbReference type="EMBL" id="RZO74467.1"/>
    </source>
</evidence>
<keyword evidence="1" id="KW-0732">Signal</keyword>
<comment type="caution">
    <text evidence="2">The sequence shown here is derived from an EMBL/GenBank/DDBJ whole genome shotgun (WGS) entry which is preliminary data.</text>
</comment>
<dbReference type="Proteomes" id="UP000320404">
    <property type="component" value="Unassembled WGS sequence"/>
</dbReference>
<evidence type="ECO:0008006" key="4">
    <source>
        <dbReference type="Google" id="ProtNLM"/>
    </source>
</evidence>
<organism evidence="2 3">
    <name type="scientific">OM182 bacterium</name>
    <dbReference type="NCBI Taxonomy" id="2510334"/>
    <lineage>
        <taxon>Bacteria</taxon>
        <taxon>Pseudomonadati</taxon>
        <taxon>Pseudomonadota</taxon>
        <taxon>Gammaproteobacteria</taxon>
        <taxon>OMG group</taxon>
        <taxon>OM182 clade</taxon>
    </lineage>
</organism>
<evidence type="ECO:0000256" key="1">
    <source>
        <dbReference type="SAM" id="SignalP"/>
    </source>
</evidence>
<protein>
    <recommendedName>
        <fullName evidence="4">DUF4198 domain-containing protein</fullName>
    </recommendedName>
</protein>
<reference evidence="2 3" key="1">
    <citation type="submission" date="2019-02" db="EMBL/GenBank/DDBJ databases">
        <title>Prokaryotic population dynamics and viral predation in marine succession experiment using metagenomics: the confinement effect.</title>
        <authorList>
            <person name="Haro-Moreno J.M."/>
            <person name="Rodriguez-Valera F."/>
            <person name="Lopez-Perez M."/>
        </authorList>
    </citation>
    <scope>NUCLEOTIDE SEQUENCE [LARGE SCALE GENOMIC DNA]</scope>
    <source>
        <strain evidence="2">MED-G158</strain>
    </source>
</reference>
<dbReference type="AlphaFoldDB" id="A0A520RW97"/>